<gene>
    <name evidence="3" type="ORF">CPB83DRAFT_856407</name>
</gene>
<organism evidence="3 4">
    <name type="scientific">Crepidotus variabilis</name>
    <dbReference type="NCBI Taxonomy" id="179855"/>
    <lineage>
        <taxon>Eukaryota</taxon>
        <taxon>Fungi</taxon>
        <taxon>Dikarya</taxon>
        <taxon>Basidiomycota</taxon>
        <taxon>Agaricomycotina</taxon>
        <taxon>Agaricomycetes</taxon>
        <taxon>Agaricomycetidae</taxon>
        <taxon>Agaricales</taxon>
        <taxon>Agaricineae</taxon>
        <taxon>Crepidotaceae</taxon>
        <taxon>Crepidotus</taxon>
    </lineage>
</organism>
<evidence type="ECO:0000313" key="4">
    <source>
        <dbReference type="Proteomes" id="UP000807306"/>
    </source>
</evidence>
<dbReference type="OrthoDB" id="2935414at2759"/>
<feature type="domain" description="F-box" evidence="2">
    <location>
        <begin position="71"/>
        <end position="140"/>
    </location>
</feature>
<name>A0A9P6EE37_9AGAR</name>
<feature type="signal peptide" evidence="1">
    <location>
        <begin position="1"/>
        <end position="18"/>
    </location>
</feature>
<dbReference type="InterPro" id="IPR001810">
    <property type="entry name" value="F-box_dom"/>
</dbReference>
<sequence length="558" mass="63707">MFVAQCLFRLFTLKLVRIHQTCDGVQLHYSISEKQGLGVKRSLRKLFMSSNLTLDPLIAEQFVHNEDLLVNQLPDEVLSLIFFYTIVWSLDDDTIHIMLAKRTSRSGKVAVRENKAVMHASHVCRHWRTVAMNEATLWNHWSFFDVKNPDWFVELERRSRDAAVVVRTVQEISSSADYILPRHTNRIKALEYVLCEPNGYGPASWTQLLTYAFPLLESLTLIYHSSYQPFDHNAFPRPLFGGTASNLRRVHLIGVGFDLYDVNFKQITHLTLERIGDVSPEQWSGLHNLACLEVLDIGACGYLDPTDDEANFPRLRRFTLSGQVERARSWYKGVSYPSDCAVSISVAAHKNLQEQQLPSIRELAEILSSRTRENYTSKQLSFPWEVSVGLTSFTITNGPPDTSTFSFTLKMFGTSFNFTSFVYFRDYVSIFATGVKPLLKSMALSLHHPGIFHLQLFQAFAQAERLITFGQSSFTVTIPYLAQLSGQEPNQDPTLPVRPRFFPALQLWEISGLEMLSSQHRDLIEEMVKQRFSGRNDVHELVQSLGHPTLLKFTGTEK</sequence>
<comment type="caution">
    <text evidence="3">The sequence shown here is derived from an EMBL/GenBank/DDBJ whole genome shotgun (WGS) entry which is preliminary data.</text>
</comment>
<reference evidence="3" key="1">
    <citation type="submission" date="2020-11" db="EMBL/GenBank/DDBJ databases">
        <authorList>
            <consortium name="DOE Joint Genome Institute"/>
            <person name="Ahrendt S."/>
            <person name="Riley R."/>
            <person name="Andreopoulos W."/>
            <person name="Labutti K."/>
            <person name="Pangilinan J."/>
            <person name="Ruiz-Duenas F.J."/>
            <person name="Barrasa J.M."/>
            <person name="Sanchez-Garcia M."/>
            <person name="Camarero S."/>
            <person name="Miyauchi S."/>
            <person name="Serrano A."/>
            <person name="Linde D."/>
            <person name="Babiker R."/>
            <person name="Drula E."/>
            <person name="Ayuso-Fernandez I."/>
            <person name="Pacheco R."/>
            <person name="Padilla G."/>
            <person name="Ferreira P."/>
            <person name="Barriuso J."/>
            <person name="Kellner H."/>
            <person name="Castanera R."/>
            <person name="Alfaro M."/>
            <person name="Ramirez L."/>
            <person name="Pisabarro A.G."/>
            <person name="Kuo A."/>
            <person name="Tritt A."/>
            <person name="Lipzen A."/>
            <person name="He G."/>
            <person name="Yan M."/>
            <person name="Ng V."/>
            <person name="Cullen D."/>
            <person name="Martin F."/>
            <person name="Rosso M.-N."/>
            <person name="Henrissat B."/>
            <person name="Hibbett D."/>
            <person name="Martinez A.T."/>
            <person name="Grigoriev I.V."/>
        </authorList>
    </citation>
    <scope>NUCLEOTIDE SEQUENCE</scope>
    <source>
        <strain evidence="3">CBS 506.95</strain>
    </source>
</reference>
<dbReference type="EMBL" id="MU157862">
    <property type="protein sequence ID" value="KAF9527354.1"/>
    <property type="molecule type" value="Genomic_DNA"/>
</dbReference>
<evidence type="ECO:0000256" key="1">
    <source>
        <dbReference type="SAM" id="SignalP"/>
    </source>
</evidence>
<keyword evidence="1" id="KW-0732">Signal</keyword>
<feature type="non-terminal residue" evidence="3">
    <location>
        <position position="1"/>
    </location>
</feature>
<evidence type="ECO:0000313" key="3">
    <source>
        <dbReference type="EMBL" id="KAF9527354.1"/>
    </source>
</evidence>
<dbReference type="Pfam" id="PF12937">
    <property type="entry name" value="F-box-like"/>
    <property type="match status" value="1"/>
</dbReference>
<feature type="chain" id="PRO_5040148446" description="F-box domain-containing protein" evidence="1">
    <location>
        <begin position="19"/>
        <end position="558"/>
    </location>
</feature>
<protein>
    <recommendedName>
        <fullName evidence="2">F-box domain-containing protein</fullName>
    </recommendedName>
</protein>
<evidence type="ECO:0000259" key="2">
    <source>
        <dbReference type="Pfam" id="PF12937"/>
    </source>
</evidence>
<dbReference type="Proteomes" id="UP000807306">
    <property type="component" value="Unassembled WGS sequence"/>
</dbReference>
<dbReference type="AlphaFoldDB" id="A0A9P6EE37"/>
<dbReference type="Gene3D" id="1.20.1280.50">
    <property type="match status" value="1"/>
</dbReference>
<proteinExistence type="predicted"/>
<keyword evidence="4" id="KW-1185">Reference proteome</keyword>
<accession>A0A9P6EE37</accession>
<dbReference type="SUPFAM" id="SSF52047">
    <property type="entry name" value="RNI-like"/>
    <property type="match status" value="1"/>
</dbReference>